<organism evidence="1">
    <name type="scientific">uncultured Sulfurovum sp</name>
    <dbReference type="NCBI Taxonomy" id="269237"/>
    <lineage>
        <taxon>Bacteria</taxon>
        <taxon>Pseudomonadati</taxon>
        <taxon>Campylobacterota</taxon>
        <taxon>Epsilonproteobacteria</taxon>
        <taxon>Campylobacterales</taxon>
        <taxon>Sulfurovaceae</taxon>
        <taxon>Sulfurovum</taxon>
        <taxon>environmental samples</taxon>
    </lineage>
</organism>
<dbReference type="AlphaFoldDB" id="A0A6S6TJB8"/>
<sequence>MGKKKQSLDFSDQEIVFKMKEQKMKVLSLNQNSMDVEVIIFEGEKKKVSKMAFAHLPKDIKKLLRPL</sequence>
<name>A0A6S6TJB8_9BACT</name>
<gene>
    <name evidence="1" type="ORF">HELGO_WM51455</name>
</gene>
<proteinExistence type="predicted"/>
<dbReference type="EMBL" id="CACVAR010000301">
    <property type="protein sequence ID" value="CAA6819434.1"/>
    <property type="molecule type" value="Genomic_DNA"/>
</dbReference>
<reference evidence="1" key="1">
    <citation type="submission" date="2020-01" db="EMBL/GenBank/DDBJ databases">
        <authorList>
            <person name="Meier V. D."/>
            <person name="Meier V D."/>
        </authorList>
    </citation>
    <scope>NUCLEOTIDE SEQUENCE</scope>
    <source>
        <strain evidence="1">HLG_WM_MAG_03</strain>
    </source>
</reference>
<evidence type="ECO:0000313" key="1">
    <source>
        <dbReference type="EMBL" id="CAA6819434.1"/>
    </source>
</evidence>
<accession>A0A6S6TJB8</accession>
<protein>
    <recommendedName>
        <fullName evidence="2">Malate dehydrogenase</fullName>
    </recommendedName>
</protein>
<evidence type="ECO:0008006" key="2">
    <source>
        <dbReference type="Google" id="ProtNLM"/>
    </source>
</evidence>